<gene>
    <name evidence="6" type="ORF">IHE44_0012724</name>
    <name evidence="5" type="ORF">IHE44_007187</name>
</gene>
<dbReference type="FunFam" id="2.60.40.10:FF:000154">
    <property type="entry name" value="filamin-B isoform X1"/>
    <property type="match status" value="1"/>
</dbReference>
<evidence type="ECO:0000256" key="3">
    <source>
        <dbReference type="PROSITE-ProRule" id="PRU00087"/>
    </source>
</evidence>
<dbReference type="Pfam" id="PF00630">
    <property type="entry name" value="Filamin"/>
    <property type="match status" value="5"/>
</dbReference>
<organism evidence="5">
    <name type="scientific">Lamprotornis superbus</name>
    <dbReference type="NCBI Taxonomy" id="245042"/>
    <lineage>
        <taxon>Eukaryota</taxon>
        <taxon>Metazoa</taxon>
        <taxon>Chordata</taxon>
        <taxon>Craniata</taxon>
        <taxon>Vertebrata</taxon>
        <taxon>Euteleostomi</taxon>
        <taxon>Archelosauria</taxon>
        <taxon>Archosauria</taxon>
        <taxon>Dinosauria</taxon>
        <taxon>Saurischia</taxon>
        <taxon>Theropoda</taxon>
        <taxon>Coelurosauria</taxon>
        <taxon>Aves</taxon>
        <taxon>Neognathae</taxon>
        <taxon>Neoaves</taxon>
        <taxon>Telluraves</taxon>
        <taxon>Australaves</taxon>
        <taxon>Passeriformes</taxon>
        <taxon>Sturnidae</taxon>
        <taxon>Lamprotornis</taxon>
    </lineage>
</organism>
<dbReference type="InterPro" id="IPR001298">
    <property type="entry name" value="Filamin/ABP280_rpt"/>
</dbReference>
<dbReference type="GO" id="GO:0030036">
    <property type="term" value="P:actin cytoskeleton organization"/>
    <property type="evidence" value="ECO:0007669"/>
    <property type="project" value="InterPro"/>
</dbReference>
<proteinExistence type="inferred from homology"/>
<dbReference type="PANTHER" id="PTHR38537:SF8">
    <property type="entry name" value="FILAMIN-A"/>
    <property type="match status" value="1"/>
</dbReference>
<reference evidence="5" key="1">
    <citation type="submission" date="2020-10" db="EMBL/GenBank/DDBJ databases">
        <title>Feather gene expression reveals the developmental basis of iridescence in African starlings.</title>
        <authorList>
            <person name="Rubenstein D.R."/>
        </authorList>
    </citation>
    <scope>NUCLEOTIDE SEQUENCE</scope>
    <source>
        <strain evidence="5">SS15</strain>
        <tissue evidence="5">Liver</tissue>
    </source>
</reference>
<accession>A0A835NFI9</accession>
<dbReference type="GO" id="GO:0051015">
    <property type="term" value="F:actin filament binding"/>
    <property type="evidence" value="ECO:0007669"/>
    <property type="project" value="InterPro"/>
</dbReference>
<evidence type="ECO:0000256" key="1">
    <source>
        <dbReference type="ARBA" id="ARBA00009238"/>
    </source>
</evidence>
<keyword evidence="2" id="KW-0677">Repeat</keyword>
<evidence type="ECO:0000313" key="6">
    <source>
        <dbReference type="EMBL" id="KAI1239598.1"/>
    </source>
</evidence>
<dbReference type="Gene3D" id="2.60.40.10">
    <property type="entry name" value="Immunoglobulins"/>
    <property type="match status" value="5"/>
</dbReference>
<dbReference type="OrthoDB" id="5334309at2759"/>
<dbReference type="EMBL" id="JADDUC020000005">
    <property type="protein sequence ID" value="KAI1239598.1"/>
    <property type="molecule type" value="Genomic_DNA"/>
</dbReference>
<reference evidence="6" key="3">
    <citation type="submission" date="2022-01" db="EMBL/GenBank/DDBJ databases">
        <authorList>
            <person name="Rubenstein D.R."/>
        </authorList>
    </citation>
    <scope>NUCLEOTIDE SEQUENCE</scope>
    <source>
        <strain evidence="6">SS15</strain>
        <tissue evidence="6">Liver</tissue>
    </source>
</reference>
<dbReference type="SUPFAM" id="SSF81296">
    <property type="entry name" value="E set domains"/>
    <property type="match status" value="5"/>
</dbReference>
<dbReference type="SMART" id="SM00557">
    <property type="entry name" value="IG_FLMN"/>
    <property type="match status" value="5"/>
</dbReference>
<feature type="repeat" description="Filamin" evidence="3">
    <location>
        <begin position="97"/>
        <end position="229"/>
    </location>
</feature>
<feature type="compositionally biased region" description="Low complexity" evidence="4">
    <location>
        <begin position="526"/>
        <end position="536"/>
    </location>
</feature>
<dbReference type="InterPro" id="IPR017868">
    <property type="entry name" value="Filamin/ABP280_repeat-like"/>
</dbReference>
<dbReference type="InterPro" id="IPR044801">
    <property type="entry name" value="Filamin"/>
</dbReference>
<dbReference type="Proteomes" id="UP000618051">
    <property type="component" value="Unassembled WGS sequence"/>
</dbReference>
<feature type="repeat" description="Filamin" evidence="3">
    <location>
        <begin position="23"/>
        <end position="96"/>
    </location>
</feature>
<dbReference type="InterPro" id="IPR013783">
    <property type="entry name" value="Ig-like_fold"/>
</dbReference>
<feature type="region of interest" description="Disordered" evidence="4">
    <location>
        <begin position="510"/>
        <end position="584"/>
    </location>
</feature>
<sequence length="698" mass="72608">MWGELWAPLTPLYPSGVLREVGTEFTVDARALAPTGGPHVRARVLNPSGTPIDTFVTDLVDGTYRVEYTPFEEGLHLVEVTYDDVAVPKSPFRVGVAEGCDPTRVRAHGPGLEGGLVGTANHFTVETREVAPPSPCHGGGTSISPPWLLLPLAPPCLCHLSEWWRVPRGAGTGGLGLAIEGPSEAKMSCKDNKDGSCAVEYVPFTPGDYDVNITFGGHPIPGSPFRVRVRDAVDASKVTCSGPGLGPSVRARLPQSFTVDVSAAGRAALEVTLLGPTGLPEPVEIRDNGDGTHKVTYTPATDGPYTVSVTYGGQEVPRSPFKVTALPTHDASKVRASGPGLSAGGIPASLPVEFTIDARDAGEGLLTVQILDPEGQPKKASIRDNGDGTYTVSYVPDVPGRYTSTVKYGGDEIPASPFRVLAVPSGDASKCLVTGGAAPQCPYADLCHPLAGPCHSFADSQHPLTAPRCPLAGPLHPSLPHSVPPAPWHPLLPHNIHVLTHSVPLLSHSTHPRHPCLTPHHPMAGPSTATAPLLPLSTPPTAPRLAPRRSGDERVPPGQDVPAPPEPPGPLGTPGPPNQPPNPFSPLSLVFLAVSIGGHGLGACLGPTIQIGEETVITVDAKAAGQGKVTCKVSTPDGAELDVDVVENHDGTFDIFYTAPEPGKYVITIRFGGEHVPNSPFHVMVGGALGGHCESGSV</sequence>
<evidence type="ECO:0000256" key="4">
    <source>
        <dbReference type="SAM" id="MobiDB-lite"/>
    </source>
</evidence>
<dbReference type="FunFam" id="2.60.40.10:FF:000157">
    <property type="entry name" value="filamin-C isoform X1"/>
    <property type="match status" value="1"/>
</dbReference>
<comment type="similarity">
    <text evidence="1">Belongs to the filamin family.</text>
</comment>
<comment type="caution">
    <text evidence="5">The sequence shown here is derived from an EMBL/GenBank/DDBJ whole genome shotgun (WGS) entry which is preliminary data.</text>
</comment>
<dbReference type="PROSITE" id="PS50194">
    <property type="entry name" value="FILAMIN_REPEAT"/>
    <property type="match status" value="5"/>
</dbReference>
<feature type="repeat" description="Filamin" evidence="3">
    <location>
        <begin position="594"/>
        <end position="685"/>
    </location>
</feature>
<dbReference type="FunFam" id="2.60.40.10:FF:000118">
    <property type="entry name" value="filamin-C isoform X2"/>
    <property type="match status" value="1"/>
</dbReference>
<evidence type="ECO:0000313" key="5">
    <source>
        <dbReference type="EMBL" id="KAG0114817.1"/>
    </source>
</evidence>
<feature type="repeat" description="Filamin" evidence="3">
    <location>
        <begin position="326"/>
        <end position="422"/>
    </location>
</feature>
<protein>
    <submittedName>
        <fullName evidence="5">Uncharacterized protein</fullName>
    </submittedName>
</protein>
<dbReference type="PANTHER" id="PTHR38537">
    <property type="entry name" value="JITTERBUG, ISOFORM N"/>
    <property type="match status" value="1"/>
</dbReference>
<keyword evidence="7" id="KW-1185">Reference proteome</keyword>
<feature type="compositionally biased region" description="Pro residues" evidence="4">
    <location>
        <begin position="562"/>
        <end position="584"/>
    </location>
</feature>
<evidence type="ECO:0000256" key="2">
    <source>
        <dbReference type="ARBA" id="ARBA00022737"/>
    </source>
</evidence>
<dbReference type="InterPro" id="IPR014756">
    <property type="entry name" value="Ig_E-set"/>
</dbReference>
<name>A0A835NFI9_9PASS</name>
<evidence type="ECO:0000313" key="7">
    <source>
        <dbReference type="Proteomes" id="UP000618051"/>
    </source>
</evidence>
<reference evidence="6 7" key="2">
    <citation type="journal article" date="2021" name="J. Hered.">
        <title>Feather Gene Expression Elucidates the Developmental Basis of Plumage Iridescence in African Starlings.</title>
        <authorList>
            <person name="Rubenstein D.R."/>
            <person name="Corvelo A."/>
            <person name="MacManes M.D."/>
            <person name="Maia R."/>
            <person name="Narzisi G."/>
            <person name="Rousaki A."/>
            <person name="Vandenabeele P."/>
            <person name="Shawkey M.D."/>
            <person name="Solomon J."/>
        </authorList>
    </citation>
    <scope>NUCLEOTIDE SEQUENCE [LARGE SCALE GENOMIC DNA]</scope>
    <source>
        <strain evidence="6">SS15</strain>
    </source>
</reference>
<dbReference type="AlphaFoldDB" id="A0A835NFI9"/>
<feature type="repeat" description="Filamin" evidence="3">
    <location>
        <begin position="230"/>
        <end position="325"/>
    </location>
</feature>
<dbReference type="EMBL" id="JADDUC010000261">
    <property type="protein sequence ID" value="KAG0114817.1"/>
    <property type="molecule type" value="Genomic_DNA"/>
</dbReference>